<reference evidence="2 3" key="1">
    <citation type="journal article" date="2018" name="Nat. Ecol. Evol.">
        <title>Pezizomycetes genomes reveal the molecular basis of ectomycorrhizal truffle lifestyle.</title>
        <authorList>
            <person name="Murat C."/>
            <person name="Payen T."/>
            <person name="Noel B."/>
            <person name="Kuo A."/>
            <person name="Morin E."/>
            <person name="Chen J."/>
            <person name="Kohler A."/>
            <person name="Krizsan K."/>
            <person name="Balestrini R."/>
            <person name="Da Silva C."/>
            <person name="Montanini B."/>
            <person name="Hainaut M."/>
            <person name="Levati E."/>
            <person name="Barry K.W."/>
            <person name="Belfiori B."/>
            <person name="Cichocki N."/>
            <person name="Clum A."/>
            <person name="Dockter R.B."/>
            <person name="Fauchery L."/>
            <person name="Guy J."/>
            <person name="Iotti M."/>
            <person name="Le Tacon F."/>
            <person name="Lindquist E.A."/>
            <person name="Lipzen A."/>
            <person name="Malagnac F."/>
            <person name="Mello A."/>
            <person name="Molinier V."/>
            <person name="Miyauchi S."/>
            <person name="Poulain J."/>
            <person name="Riccioni C."/>
            <person name="Rubini A."/>
            <person name="Sitrit Y."/>
            <person name="Splivallo R."/>
            <person name="Traeger S."/>
            <person name="Wang M."/>
            <person name="Zifcakova L."/>
            <person name="Wipf D."/>
            <person name="Zambonelli A."/>
            <person name="Paolocci F."/>
            <person name="Nowrousian M."/>
            <person name="Ottonello S."/>
            <person name="Baldrian P."/>
            <person name="Spatafora J.W."/>
            <person name="Henrissat B."/>
            <person name="Nagy L.G."/>
            <person name="Aury J.M."/>
            <person name="Wincker P."/>
            <person name="Grigoriev I.V."/>
            <person name="Bonfante P."/>
            <person name="Martin F.M."/>
        </authorList>
    </citation>
    <scope>NUCLEOTIDE SEQUENCE [LARGE SCALE GENOMIC DNA]</scope>
    <source>
        <strain evidence="2 3">120613-1</strain>
    </source>
</reference>
<feature type="region of interest" description="Disordered" evidence="1">
    <location>
        <begin position="190"/>
        <end position="229"/>
    </location>
</feature>
<dbReference type="OrthoDB" id="5396786at2759"/>
<evidence type="ECO:0000313" key="3">
    <source>
        <dbReference type="Proteomes" id="UP000276215"/>
    </source>
</evidence>
<dbReference type="AlphaFoldDB" id="A0A3N4JSC6"/>
<dbReference type="GO" id="GO:0005737">
    <property type="term" value="C:cytoplasm"/>
    <property type="evidence" value="ECO:0007669"/>
    <property type="project" value="TreeGrafter"/>
</dbReference>
<dbReference type="STRING" id="1336337.A0A3N4JSC6"/>
<proteinExistence type="predicted"/>
<gene>
    <name evidence="2" type="ORF">L873DRAFT_1827853</name>
</gene>
<protein>
    <recommendedName>
        <fullName evidence="4">DUF1760-domain-containing protein</fullName>
    </recommendedName>
</protein>
<evidence type="ECO:0008006" key="4">
    <source>
        <dbReference type="Google" id="ProtNLM"/>
    </source>
</evidence>
<feature type="region of interest" description="Disordered" evidence="1">
    <location>
        <begin position="330"/>
        <end position="349"/>
    </location>
</feature>
<evidence type="ECO:0000256" key="1">
    <source>
        <dbReference type="SAM" id="MobiDB-lite"/>
    </source>
</evidence>
<dbReference type="Proteomes" id="UP000276215">
    <property type="component" value="Unassembled WGS sequence"/>
</dbReference>
<dbReference type="InterPro" id="IPR013877">
    <property type="entry name" value="YAP-bd/ALF4/Glomulin"/>
</dbReference>
<organism evidence="2 3">
    <name type="scientific">Choiromyces venosus 120613-1</name>
    <dbReference type="NCBI Taxonomy" id="1336337"/>
    <lineage>
        <taxon>Eukaryota</taxon>
        <taxon>Fungi</taxon>
        <taxon>Dikarya</taxon>
        <taxon>Ascomycota</taxon>
        <taxon>Pezizomycotina</taxon>
        <taxon>Pezizomycetes</taxon>
        <taxon>Pezizales</taxon>
        <taxon>Tuberaceae</taxon>
        <taxon>Choiromyces</taxon>
    </lineage>
</organism>
<dbReference type="Pfam" id="PF08568">
    <property type="entry name" value="Kinetochor_Ybp2"/>
    <property type="match status" value="1"/>
</dbReference>
<dbReference type="InterPro" id="IPR040347">
    <property type="entry name" value="YBP1/2"/>
</dbReference>
<dbReference type="GO" id="GO:0034599">
    <property type="term" value="P:cellular response to oxidative stress"/>
    <property type="evidence" value="ECO:0007669"/>
    <property type="project" value="InterPro"/>
</dbReference>
<sequence length="615" mass="67341">MERIVTLDKAINAIKTAADEIPPDDFISYSTILDVHLSYAHDAFSSDEQLKLLEALGEILETHADLAREISWDLISVLLPFLESSSPATIQLTESHIAFAAAKGNPREGEDEEVREARDKSRKETTGNALRKFHALLSALSILTTLLGVFTKAVQWLDRQDVDGVLRGLLEFAELVKPTLLISRKQSIVRGERPPLPPRTTANNMNPSPAPVSTDGSEPANEPEGDSPETTLQARLLQSFLSHVLELYLLRTRNITGRGLVVGWAGQYDSEVVRKGKSKVPGGITAIDDERAERAVQRDVKALAEDIEGLCEVLGLKTDELMKICENHEEPESPTYEDHEDPAPPSSAEDIPLSKTGALFLLAQRLTHYPLSSLSIFPNHSDVSRNFLVDGSGRHQPAVVDAVLFLGALALHQGGGLGSAPELDDFLLYLQTFAAISATSSSPQARFLAHYHVSTCISKHPDEAVRLAYIKDTLEHCPFETLKAAVAGILKDEILSATSSASLESKSIFASPLCLEELFDVLFPEVEISDVDDFKNYYPTLVATANLYYFLVLSPVCREKLGTGKMDLAERIEGKFLTPVAKALEGITPEDGGMEADILKDVIERIREKVKEVCA</sequence>
<accession>A0A3N4JSC6</accession>
<feature type="compositionally biased region" description="Basic and acidic residues" evidence="1">
    <location>
        <begin position="115"/>
        <end position="125"/>
    </location>
</feature>
<feature type="region of interest" description="Disordered" evidence="1">
    <location>
        <begin position="102"/>
        <end position="125"/>
    </location>
</feature>
<name>A0A3N4JSC6_9PEZI</name>
<dbReference type="EMBL" id="ML120384">
    <property type="protein sequence ID" value="RPA99918.1"/>
    <property type="molecule type" value="Genomic_DNA"/>
</dbReference>
<dbReference type="PANTHER" id="PTHR28020">
    <property type="entry name" value="YAP1-BINDING PROTEIN 1-RELATED"/>
    <property type="match status" value="1"/>
</dbReference>
<keyword evidence="3" id="KW-1185">Reference proteome</keyword>
<dbReference type="PANTHER" id="PTHR28020:SF1">
    <property type="entry name" value="YAP1-BINDING PROTEIN 1-RELATED"/>
    <property type="match status" value="1"/>
</dbReference>
<evidence type="ECO:0000313" key="2">
    <source>
        <dbReference type="EMBL" id="RPA99918.1"/>
    </source>
</evidence>